<keyword evidence="3" id="KW-1185">Reference proteome</keyword>
<dbReference type="GO" id="GO:0043169">
    <property type="term" value="F:cation binding"/>
    <property type="evidence" value="ECO:0007669"/>
    <property type="project" value="InterPro"/>
</dbReference>
<accession>A0A6M5Z0L9</accession>
<evidence type="ECO:0000313" key="3">
    <source>
        <dbReference type="Proteomes" id="UP000503447"/>
    </source>
</evidence>
<protein>
    <recommendedName>
        <fullName evidence="1">Alpha-amylase/branching enzyme C-terminal all beta domain-containing protein</fullName>
    </recommendedName>
</protein>
<dbReference type="SUPFAM" id="SSF51445">
    <property type="entry name" value="(Trans)glycosidases"/>
    <property type="match status" value="1"/>
</dbReference>
<dbReference type="InterPro" id="IPR017853">
    <property type="entry name" value="GH"/>
</dbReference>
<feature type="domain" description="Alpha-amylase/branching enzyme C-terminal all beta" evidence="1">
    <location>
        <begin position="129"/>
        <end position="217"/>
    </location>
</feature>
<dbReference type="EMBL" id="CP053452">
    <property type="protein sequence ID" value="QJW99879.1"/>
    <property type="molecule type" value="Genomic_DNA"/>
</dbReference>
<evidence type="ECO:0000259" key="1">
    <source>
        <dbReference type="Pfam" id="PF02806"/>
    </source>
</evidence>
<reference evidence="3" key="1">
    <citation type="submission" date="2020-05" db="EMBL/GenBank/DDBJ databases">
        <title>Frigoriglobus tundricola gen. nov., sp. nov., a psychrotolerant cellulolytic planctomycete of the family Gemmataceae with two divergent copies of 16S rRNA gene.</title>
        <authorList>
            <person name="Kulichevskaya I.S."/>
            <person name="Ivanova A.A."/>
            <person name="Naumoff D.G."/>
            <person name="Beletsky A.V."/>
            <person name="Rijpstra W.I.C."/>
            <person name="Sinninghe Damste J.S."/>
            <person name="Mardanov A.V."/>
            <person name="Ravin N.V."/>
            <person name="Dedysh S.N."/>
        </authorList>
    </citation>
    <scope>NUCLEOTIDE SEQUENCE [LARGE SCALE GENOMIC DNA]</scope>
    <source>
        <strain evidence="3">PL17</strain>
    </source>
</reference>
<dbReference type="GO" id="GO:0005975">
    <property type="term" value="P:carbohydrate metabolic process"/>
    <property type="evidence" value="ECO:0007669"/>
    <property type="project" value="InterPro"/>
</dbReference>
<dbReference type="GO" id="GO:0003824">
    <property type="term" value="F:catalytic activity"/>
    <property type="evidence" value="ECO:0007669"/>
    <property type="project" value="InterPro"/>
</dbReference>
<sequence>MNNPAYFGRPFYQAARFGESHDMVSEQDPGNKRIAARPPFGEGRQLAKALGALTLLSNGVPMLFMGQETGETSPFSFDSAAPALNPQDVVPPAAATDGTRVLAWFRQLMGLRNDAAQGLQGDSNYQVVQTGDRTIAFTCGRDQSLFVVVTFGTANQQQDSSWLGLPSGGAYKEIFNSSWPVFQVESEPERTNGGYSARIRAGQILQLPFMGAVVLQRA</sequence>
<dbReference type="AlphaFoldDB" id="A0A6M5Z0L9"/>
<name>A0A6M5Z0L9_9BACT</name>
<organism evidence="2 3">
    <name type="scientific">Frigoriglobus tundricola</name>
    <dbReference type="NCBI Taxonomy" id="2774151"/>
    <lineage>
        <taxon>Bacteria</taxon>
        <taxon>Pseudomonadati</taxon>
        <taxon>Planctomycetota</taxon>
        <taxon>Planctomycetia</taxon>
        <taxon>Gemmatales</taxon>
        <taxon>Gemmataceae</taxon>
        <taxon>Frigoriglobus</taxon>
    </lineage>
</organism>
<dbReference type="Pfam" id="PF02806">
    <property type="entry name" value="Alpha-amylase_C"/>
    <property type="match status" value="1"/>
</dbReference>
<evidence type="ECO:0000313" key="2">
    <source>
        <dbReference type="EMBL" id="QJW99879.1"/>
    </source>
</evidence>
<dbReference type="Proteomes" id="UP000503447">
    <property type="component" value="Chromosome"/>
</dbReference>
<dbReference type="Gene3D" id="3.20.20.80">
    <property type="entry name" value="Glycosidases"/>
    <property type="match status" value="1"/>
</dbReference>
<dbReference type="KEGG" id="ftj:FTUN_7502"/>
<dbReference type="InterPro" id="IPR006048">
    <property type="entry name" value="A-amylase/branching_C"/>
</dbReference>
<gene>
    <name evidence="2" type="ORF">FTUN_7502</name>
</gene>
<proteinExistence type="predicted"/>